<dbReference type="SUPFAM" id="SSF53955">
    <property type="entry name" value="Lysozyme-like"/>
    <property type="match status" value="1"/>
</dbReference>
<accession>A0A192A7M3</accession>
<dbReference type="Gene3D" id="1.10.530.10">
    <property type="match status" value="1"/>
</dbReference>
<feature type="chain" id="PRO_5008251113" evidence="1">
    <location>
        <begin position="37"/>
        <end position="160"/>
    </location>
</feature>
<organism evidence="3 4">
    <name type="scientific">Ralstonia insidiosa</name>
    <dbReference type="NCBI Taxonomy" id="190721"/>
    <lineage>
        <taxon>Bacteria</taxon>
        <taxon>Pseudomonadati</taxon>
        <taxon>Pseudomonadota</taxon>
        <taxon>Betaproteobacteria</taxon>
        <taxon>Burkholderiales</taxon>
        <taxon>Burkholderiaceae</taxon>
        <taxon>Ralstonia</taxon>
    </lineage>
</organism>
<reference evidence="4" key="1">
    <citation type="submission" date="2016-06" db="EMBL/GenBank/DDBJ databases">
        <authorList>
            <person name="Xu Y."/>
            <person name="Nagy A."/>
            <person name="Yan X."/>
            <person name="Kim S.W."/>
            <person name="Haley B."/>
            <person name="Liu N.T."/>
            <person name="Nou X."/>
        </authorList>
    </citation>
    <scope>NUCLEOTIDE SEQUENCE [LARGE SCALE GENOMIC DNA]</scope>
    <source>
        <strain evidence="4">ATCC 49129</strain>
        <plasmid evidence="4">pri-1</plasmid>
    </source>
</reference>
<protein>
    <submittedName>
        <fullName evidence="3">Lytic transglycosylase</fullName>
    </submittedName>
</protein>
<dbReference type="RefSeq" id="WP_024979436.1">
    <property type="nucleotide sequence ID" value="NZ_CP016024.1"/>
</dbReference>
<gene>
    <name evidence="3" type="ORF">A9Y76_27240</name>
</gene>
<dbReference type="Pfam" id="PF01464">
    <property type="entry name" value="SLT"/>
    <property type="match status" value="1"/>
</dbReference>
<dbReference type="EMBL" id="CP016024">
    <property type="protein sequence ID" value="ANJ76302.1"/>
    <property type="molecule type" value="Genomic_DNA"/>
</dbReference>
<evidence type="ECO:0000313" key="3">
    <source>
        <dbReference type="EMBL" id="ANJ76302.1"/>
    </source>
</evidence>
<keyword evidence="4" id="KW-1185">Reference proteome</keyword>
<evidence type="ECO:0000313" key="4">
    <source>
        <dbReference type="Proteomes" id="UP000078572"/>
    </source>
</evidence>
<evidence type="ECO:0000256" key="1">
    <source>
        <dbReference type="SAM" id="SignalP"/>
    </source>
</evidence>
<evidence type="ECO:0000259" key="2">
    <source>
        <dbReference type="Pfam" id="PF01464"/>
    </source>
</evidence>
<keyword evidence="3" id="KW-0614">Plasmid</keyword>
<dbReference type="AlphaFoldDB" id="A0A192A7M3"/>
<feature type="domain" description="Transglycosylase SLT" evidence="2">
    <location>
        <begin position="38"/>
        <end position="142"/>
    </location>
</feature>
<dbReference type="InterPro" id="IPR023346">
    <property type="entry name" value="Lysozyme-like_dom_sf"/>
</dbReference>
<keyword evidence="1" id="KW-0732">Signal</keyword>
<dbReference type="Proteomes" id="UP000078572">
    <property type="component" value="Plasmid pRI-1"/>
</dbReference>
<dbReference type="InterPro" id="IPR008258">
    <property type="entry name" value="Transglycosylase_SLT_dom_1"/>
</dbReference>
<dbReference type="GeneID" id="61529734"/>
<dbReference type="CDD" id="cd13400">
    <property type="entry name" value="LT_IagB-like"/>
    <property type="match status" value="1"/>
</dbReference>
<sequence>MFERALTAKSRRSYFVSRLASCLVIALLVCSLPAKADCFDDAGAYQSVNPYVLRAIAWYESKGNPTAVHRNSNGSVDVGELQINSVHFPELATWGITPSALMDRCINIYVAAWRLKTKMAKYGNTWEAIGAYHSETPQHRDKYARAIQQILTSWGQVTSR</sequence>
<geneLocation type="plasmid" evidence="4">
    <name>pri-1</name>
</geneLocation>
<proteinExistence type="predicted"/>
<name>A0A192A7M3_9RALS</name>
<dbReference type="OrthoDB" id="9808681at2"/>
<feature type="signal peptide" evidence="1">
    <location>
        <begin position="1"/>
        <end position="36"/>
    </location>
</feature>